<dbReference type="EMBL" id="HBIB01005672">
    <property type="protein sequence ID" value="CAE0241259.1"/>
    <property type="molecule type" value="Transcribed_RNA"/>
</dbReference>
<gene>
    <name evidence="2" type="ORF">PBIL07802_LOCUS3421</name>
</gene>
<feature type="compositionally biased region" description="Acidic residues" evidence="1">
    <location>
        <begin position="367"/>
        <end position="384"/>
    </location>
</feature>
<feature type="region of interest" description="Disordered" evidence="1">
    <location>
        <begin position="244"/>
        <end position="424"/>
    </location>
</feature>
<feature type="compositionally biased region" description="Basic and acidic residues" evidence="1">
    <location>
        <begin position="313"/>
        <end position="339"/>
    </location>
</feature>
<organism evidence="2">
    <name type="scientific">Palpitomonas bilix</name>
    <dbReference type="NCBI Taxonomy" id="652834"/>
    <lineage>
        <taxon>Eukaryota</taxon>
        <taxon>Eukaryota incertae sedis</taxon>
    </lineage>
</organism>
<evidence type="ECO:0000313" key="2">
    <source>
        <dbReference type="EMBL" id="CAE0241259.1"/>
    </source>
</evidence>
<feature type="compositionally biased region" description="Basic and acidic residues" evidence="1">
    <location>
        <begin position="399"/>
        <end position="411"/>
    </location>
</feature>
<name>A0A7S3G1T3_9EUKA</name>
<accession>A0A7S3G1T3</accession>
<sequence length="487" mass="55508">MACPQQKKEECTEGISVSSSIPLFLEAKGDRGLIYDFGSAVEEGHLYRGETHVTRRWPVEELDFCAHKLYKEKMKIRLNRVAKKKESDIQMSHRIPEAISLQLTMENTGEEGTSYFRGNAQEGINDAASGFVAYRENEDGSADLMFIDDWYNFSRTTSRMLEKTTEADLKVAERKMKEKSMIRAREFRRFQLKQQSEPSTSLGEGPNVVGAVDAEEVDSDKEESAITSYDLTSKESKKLDSALRRELDLESDDDGEKVDDESEEESGELKGTVVKEQEERGREDETEEGEKEDLFEFDDDDEIASEPEDPVDKEETKKYEEDLFTEILKRERDGKKLMSDDEGDSDEELEDEISRTLKSVIAKSMLEEEVDGSMEVDGEGEGEGEAANVEGEAPNEEGAADRDRKRKRPDEPDQGNNETKKARNQEIWKRLSALLREMGEIPFSSLREYVPGCTEQEVHRVCKRLMKKGIADLVEKSGKHFLVYKEQ</sequence>
<feature type="compositionally biased region" description="Basic and acidic residues" evidence="1">
    <location>
        <begin position="273"/>
        <end position="283"/>
    </location>
</feature>
<reference evidence="2" key="1">
    <citation type="submission" date="2021-01" db="EMBL/GenBank/DDBJ databases">
        <authorList>
            <person name="Corre E."/>
            <person name="Pelletier E."/>
            <person name="Niang G."/>
            <person name="Scheremetjew M."/>
            <person name="Finn R."/>
            <person name="Kale V."/>
            <person name="Holt S."/>
            <person name="Cochrane G."/>
            <person name="Meng A."/>
            <person name="Brown T."/>
            <person name="Cohen L."/>
        </authorList>
    </citation>
    <scope>NUCLEOTIDE SEQUENCE</scope>
    <source>
        <strain evidence="2">NIES-2562</strain>
    </source>
</reference>
<feature type="compositionally biased region" description="Acidic residues" evidence="1">
    <location>
        <begin position="249"/>
        <end position="266"/>
    </location>
</feature>
<feature type="compositionally biased region" description="Acidic residues" evidence="1">
    <location>
        <begin position="284"/>
        <end position="312"/>
    </location>
</feature>
<protein>
    <submittedName>
        <fullName evidence="2">Uncharacterized protein</fullName>
    </submittedName>
</protein>
<feature type="compositionally biased region" description="Acidic residues" evidence="1">
    <location>
        <begin position="340"/>
        <end position="351"/>
    </location>
</feature>
<proteinExistence type="predicted"/>
<dbReference type="AlphaFoldDB" id="A0A7S3G1T3"/>
<evidence type="ECO:0000256" key="1">
    <source>
        <dbReference type="SAM" id="MobiDB-lite"/>
    </source>
</evidence>